<dbReference type="EMBL" id="FTOC01000002">
    <property type="protein sequence ID" value="SIS39544.1"/>
    <property type="molecule type" value="Genomic_DNA"/>
</dbReference>
<accession>A0A1N7IR35</accession>
<reference evidence="3" key="1">
    <citation type="submission" date="2017-01" db="EMBL/GenBank/DDBJ databases">
        <authorList>
            <person name="Varghese N."/>
            <person name="Submissions S."/>
        </authorList>
    </citation>
    <scope>NUCLEOTIDE SEQUENCE [LARGE SCALE GENOMIC DNA]</scope>
    <source>
        <strain evidence="3">DSM 23127</strain>
    </source>
</reference>
<gene>
    <name evidence="2" type="ORF">SAMN05421687_1021</name>
</gene>
<feature type="chain" id="PRO_5039492769" evidence="1">
    <location>
        <begin position="19"/>
        <end position="253"/>
    </location>
</feature>
<proteinExistence type="predicted"/>
<keyword evidence="1" id="KW-0732">Signal</keyword>
<organism evidence="2 3">
    <name type="scientific">Salimicrobium flavidum</name>
    <dbReference type="NCBI Taxonomy" id="570947"/>
    <lineage>
        <taxon>Bacteria</taxon>
        <taxon>Bacillati</taxon>
        <taxon>Bacillota</taxon>
        <taxon>Bacilli</taxon>
        <taxon>Bacillales</taxon>
        <taxon>Bacillaceae</taxon>
        <taxon>Salimicrobium</taxon>
    </lineage>
</organism>
<protein>
    <submittedName>
        <fullName evidence="2">Uncharacterized protein</fullName>
    </submittedName>
</protein>
<keyword evidence="3" id="KW-1185">Reference proteome</keyword>
<evidence type="ECO:0000256" key="1">
    <source>
        <dbReference type="SAM" id="SignalP"/>
    </source>
</evidence>
<dbReference type="RefSeq" id="WP_076556923.1">
    <property type="nucleotide sequence ID" value="NZ_FTOC01000002.1"/>
</dbReference>
<evidence type="ECO:0000313" key="2">
    <source>
        <dbReference type="EMBL" id="SIS39544.1"/>
    </source>
</evidence>
<sequence>MFRRVLFVLLTFTLVFSAAGPYAVVAKENKGEQQTQKLIKETEDTVVYQLVIDGKTYEFHESVKRLNEKKEKVKIKKYEVLDNKKKLVDTKVQFIEEQGEDLKITDGNETEIIQTAPSTKNAENQMVRAASYVTSSGGSYIADVRWKQYSDGDAVAIIPTDSKFTRTKNYQYRDFKAAANNVRSAEYDIATLGITGLLDAVVAAVRNGELISWTAAKRIAGKFAKAVPGVGTIWTIISYSQKVNAAHREFSHI</sequence>
<name>A0A1N7IR35_9BACI</name>
<evidence type="ECO:0000313" key="3">
    <source>
        <dbReference type="Proteomes" id="UP000187608"/>
    </source>
</evidence>
<feature type="signal peptide" evidence="1">
    <location>
        <begin position="1"/>
        <end position="18"/>
    </location>
</feature>
<dbReference type="OrthoDB" id="2890000at2"/>
<dbReference type="Proteomes" id="UP000187608">
    <property type="component" value="Unassembled WGS sequence"/>
</dbReference>
<dbReference type="AlphaFoldDB" id="A0A1N7IR35"/>